<protein>
    <submittedName>
        <fullName evidence="2">Uncharacterized protein</fullName>
    </submittedName>
</protein>
<dbReference type="EMBL" id="CXWD01000004">
    <property type="protein sequence ID" value="CTQ67321.1"/>
    <property type="molecule type" value="Genomic_DNA"/>
</dbReference>
<dbReference type="RefSeq" id="WP_055671147.1">
    <property type="nucleotide sequence ID" value="NZ_CXWD01000004.1"/>
</dbReference>
<sequence length="142" mass="14974">MTAEQFGKRVLAANALFCAACGFALIMLPGVLTELMFVTSGSWLFTGALGLGAGLVTTAAVVLWASRDTARMAQRLYILAALDVAWVLASAIVLLEFAAAFKATGWYIVAGIALIVADFAVAEFLAARKLSTPAHRHQRAEA</sequence>
<evidence type="ECO:0000313" key="3">
    <source>
        <dbReference type="Proteomes" id="UP000053235"/>
    </source>
</evidence>
<keyword evidence="1" id="KW-0472">Membrane</keyword>
<dbReference type="Proteomes" id="UP000053235">
    <property type="component" value="Unassembled WGS sequence"/>
</dbReference>
<feature type="transmembrane region" description="Helical" evidence="1">
    <location>
        <begin position="76"/>
        <end position="100"/>
    </location>
</feature>
<reference evidence="3" key="1">
    <citation type="submission" date="2015-07" db="EMBL/GenBank/DDBJ databases">
        <authorList>
            <person name="Rodrigo-Torres Lidia"/>
            <person name="Arahal R.David."/>
        </authorList>
    </citation>
    <scope>NUCLEOTIDE SEQUENCE [LARGE SCALE GENOMIC DNA]</scope>
    <source>
        <strain evidence="3">CECT 5112</strain>
    </source>
</reference>
<dbReference type="OrthoDB" id="9915626at2"/>
<feature type="transmembrane region" description="Helical" evidence="1">
    <location>
        <begin position="12"/>
        <end position="31"/>
    </location>
</feature>
<accession>A0A0M6ZYF0</accession>
<keyword evidence="1" id="KW-0812">Transmembrane</keyword>
<proteinExistence type="predicted"/>
<evidence type="ECO:0000313" key="2">
    <source>
        <dbReference type="EMBL" id="CTQ67321.1"/>
    </source>
</evidence>
<gene>
    <name evidence="2" type="ORF">LAX5112_01328</name>
</gene>
<feature type="transmembrane region" description="Helical" evidence="1">
    <location>
        <begin position="43"/>
        <end position="64"/>
    </location>
</feature>
<dbReference type="STRING" id="388408.LAX5112_01328"/>
<keyword evidence="3" id="KW-1185">Reference proteome</keyword>
<evidence type="ECO:0000256" key="1">
    <source>
        <dbReference type="SAM" id="Phobius"/>
    </source>
</evidence>
<keyword evidence="1" id="KW-1133">Transmembrane helix</keyword>
<name>A0A0M6ZYF0_9HYPH</name>
<organism evidence="2 3">
    <name type="scientific">Roseibium alexandrii</name>
    <dbReference type="NCBI Taxonomy" id="388408"/>
    <lineage>
        <taxon>Bacteria</taxon>
        <taxon>Pseudomonadati</taxon>
        <taxon>Pseudomonadota</taxon>
        <taxon>Alphaproteobacteria</taxon>
        <taxon>Hyphomicrobiales</taxon>
        <taxon>Stappiaceae</taxon>
        <taxon>Roseibium</taxon>
    </lineage>
</organism>
<feature type="transmembrane region" description="Helical" evidence="1">
    <location>
        <begin position="106"/>
        <end position="126"/>
    </location>
</feature>
<dbReference type="AlphaFoldDB" id="A0A0M6ZYF0"/>